<organism evidence="2 3">
    <name type="scientific">Vibrio paracholerae</name>
    <dbReference type="NCBI Taxonomy" id="650003"/>
    <lineage>
        <taxon>Bacteria</taxon>
        <taxon>Pseudomonadati</taxon>
        <taxon>Pseudomonadota</taxon>
        <taxon>Gammaproteobacteria</taxon>
        <taxon>Vibrionales</taxon>
        <taxon>Vibrionaceae</taxon>
        <taxon>Vibrio</taxon>
    </lineage>
</organism>
<keyword evidence="1" id="KW-0472">Membrane</keyword>
<accession>A0ABD7FSY3</accession>
<evidence type="ECO:0000313" key="3">
    <source>
        <dbReference type="Proteomes" id="UP000252199"/>
    </source>
</evidence>
<keyword evidence="1" id="KW-0812">Transmembrane</keyword>
<dbReference type="Proteomes" id="UP000252199">
    <property type="component" value="Unassembled WGS sequence"/>
</dbReference>
<feature type="transmembrane region" description="Helical" evidence="1">
    <location>
        <begin position="72"/>
        <end position="92"/>
    </location>
</feature>
<gene>
    <name evidence="2" type="ORF">DLR72_14795</name>
</gene>
<sequence length="93" mass="10953">MQYTDRIKNSQPFLFYFVGIIWLDKAENHSLLLHHKRYTRVSMQGKVVTLSSFSMQLSKQHLALNIEEIRKLLSISFYPCIVCLAFCLEIFIP</sequence>
<keyword evidence="1" id="KW-1133">Transmembrane helix</keyword>
<dbReference type="AlphaFoldDB" id="A0ABD7FSY3"/>
<reference evidence="2 3" key="1">
    <citation type="submission" date="2018-06" db="EMBL/GenBank/DDBJ databases">
        <title>Draft genome sequences of nine Vibrio sp. clinical isolates from across the United States representing the closest known relative of Vibrio cholerae.</title>
        <authorList>
            <person name="Islam M.T."/>
            <person name="Liang K."/>
            <person name="Im M.S."/>
            <person name="Winkjer J."/>
            <person name="Busby S."/>
            <person name="Batra D."/>
            <person name="Rowe L."/>
            <person name="Tarr C.L."/>
            <person name="Boucher Y."/>
        </authorList>
    </citation>
    <scope>NUCLEOTIDE SEQUENCE [LARGE SCALE GENOMIC DNA]</scope>
    <source>
        <strain evidence="2 3">2017V-1110</strain>
    </source>
</reference>
<proteinExistence type="predicted"/>
<evidence type="ECO:0000313" key="2">
    <source>
        <dbReference type="EMBL" id="RBM64256.1"/>
    </source>
</evidence>
<name>A0ABD7FSY3_9VIBR</name>
<evidence type="ECO:0000256" key="1">
    <source>
        <dbReference type="SAM" id="Phobius"/>
    </source>
</evidence>
<dbReference type="EMBL" id="QKKU01000096">
    <property type="protein sequence ID" value="RBM64256.1"/>
    <property type="molecule type" value="Genomic_DNA"/>
</dbReference>
<protein>
    <submittedName>
        <fullName evidence="2">Uncharacterized protein</fullName>
    </submittedName>
</protein>
<comment type="caution">
    <text evidence="2">The sequence shown here is derived from an EMBL/GenBank/DDBJ whole genome shotgun (WGS) entry which is preliminary data.</text>
</comment>